<keyword evidence="2" id="KW-1185">Reference proteome</keyword>
<dbReference type="EMBL" id="JBHSOG010000094">
    <property type="protein sequence ID" value="MFC5771423.1"/>
    <property type="molecule type" value="Genomic_DNA"/>
</dbReference>
<organism evidence="1 2">
    <name type="scientific">Thauera sinica</name>
    <dbReference type="NCBI Taxonomy" id="2665146"/>
    <lineage>
        <taxon>Bacteria</taxon>
        <taxon>Pseudomonadati</taxon>
        <taxon>Pseudomonadota</taxon>
        <taxon>Betaproteobacteria</taxon>
        <taxon>Rhodocyclales</taxon>
        <taxon>Zoogloeaceae</taxon>
        <taxon>Thauera</taxon>
    </lineage>
</organism>
<proteinExistence type="predicted"/>
<dbReference type="Proteomes" id="UP001595974">
    <property type="component" value="Unassembled WGS sequence"/>
</dbReference>
<accession>A0ABW1AWV7</accession>
<reference evidence="2" key="1">
    <citation type="journal article" date="2019" name="Int. J. Syst. Evol. Microbiol.">
        <title>The Global Catalogue of Microorganisms (GCM) 10K type strain sequencing project: providing services to taxonomists for standard genome sequencing and annotation.</title>
        <authorList>
            <consortium name="The Broad Institute Genomics Platform"/>
            <consortium name="The Broad Institute Genome Sequencing Center for Infectious Disease"/>
            <person name="Wu L."/>
            <person name="Ma J."/>
        </authorList>
    </citation>
    <scope>NUCLEOTIDE SEQUENCE [LARGE SCALE GENOMIC DNA]</scope>
    <source>
        <strain evidence="2">SHR3</strain>
    </source>
</reference>
<evidence type="ECO:0000313" key="1">
    <source>
        <dbReference type="EMBL" id="MFC5771423.1"/>
    </source>
</evidence>
<gene>
    <name evidence="1" type="ORF">ACFPTN_18750</name>
</gene>
<sequence>MGVNALVSAALIAFVHLWLVPERLPALAVLDVAELYRLKELQVAAVLVKRDASDEERAGALRRAAGFGTEVSTLLQALPSECRCIVLARGAVMGSEPLLRDLTPDVRRRLGL</sequence>
<dbReference type="RefSeq" id="WP_157748539.1">
    <property type="nucleotide sequence ID" value="NZ_JBHSOG010000094.1"/>
</dbReference>
<protein>
    <submittedName>
        <fullName evidence="1">Uncharacterized protein</fullName>
    </submittedName>
</protein>
<name>A0ABW1AWV7_9RHOO</name>
<evidence type="ECO:0000313" key="2">
    <source>
        <dbReference type="Proteomes" id="UP001595974"/>
    </source>
</evidence>
<comment type="caution">
    <text evidence="1">The sequence shown here is derived from an EMBL/GenBank/DDBJ whole genome shotgun (WGS) entry which is preliminary data.</text>
</comment>